<gene>
    <name evidence="1" type="ORF">ISF26_12005</name>
</gene>
<dbReference type="Pfam" id="PF07963">
    <property type="entry name" value="N_methyl"/>
    <property type="match status" value="1"/>
</dbReference>
<dbReference type="InterPro" id="IPR012902">
    <property type="entry name" value="N_methyl_site"/>
</dbReference>
<name>A0ABY3PG07_9CYAN</name>
<dbReference type="EMBL" id="CP063845">
    <property type="protein sequence ID" value="UFP92570.1"/>
    <property type="molecule type" value="Genomic_DNA"/>
</dbReference>
<dbReference type="InterPro" id="IPR045584">
    <property type="entry name" value="Pilin-like"/>
</dbReference>
<organism evidence="1 2">
    <name type="scientific">Gloeobacter morelensis MG652769</name>
    <dbReference type="NCBI Taxonomy" id="2781736"/>
    <lineage>
        <taxon>Bacteria</taxon>
        <taxon>Bacillati</taxon>
        <taxon>Cyanobacteriota</taxon>
        <taxon>Cyanophyceae</taxon>
        <taxon>Gloeobacterales</taxon>
        <taxon>Gloeobacteraceae</taxon>
        <taxon>Gloeobacter</taxon>
        <taxon>Gloeobacter morelensis</taxon>
    </lineage>
</organism>
<protein>
    <submittedName>
        <fullName evidence="1">Prepilin-type N-terminal cleavage/methylation domain-containing protein</fullName>
    </submittedName>
</protein>
<dbReference type="Gene3D" id="3.30.700.10">
    <property type="entry name" value="Glycoprotein, Type 4 Pilin"/>
    <property type="match status" value="1"/>
</dbReference>
<evidence type="ECO:0000313" key="1">
    <source>
        <dbReference type="EMBL" id="UFP92570.1"/>
    </source>
</evidence>
<reference evidence="1 2" key="1">
    <citation type="journal article" date="2021" name="Genome Biol. Evol.">
        <title>Complete Genome Sequencing of a Novel Gloeobacter Species from a Waterfall Cave in Mexico.</title>
        <authorList>
            <person name="Saw J.H."/>
            <person name="Cardona T."/>
            <person name="Montejano G."/>
        </authorList>
    </citation>
    <scope>NUCLEOTIDE SEQUENCE [LARGE SCALE GENOMIC DNA]</scope>
    <source>
        <strain evidence="1">MG652769</strain>
    </source>
</reference>
<dbReference type="NCBIfam" id="TIGR02532">
    <property type="entry name" value="IV_pilin_GFxxxE"/>
    <property type="match status" value="1"/>
</dbReference>
<dbReference type="Proteomes" id="UP001054846">
    <property type="component" value="Chromosome"/>
</dbReference>
<sequence>MRRLALGFTLLELVIVMALVGLLASFGAVSAYGLLQSRRFDSGVQELALAARKARTRALESSETYTFEFSLHDPDRNADPDDPPDHYALYRGAERPAVPDWRPLPQRIWIYRTSVPGPPYRWTFDERGTVSPSQIGTVVLQDGDQLDASLAAATDLPGYLRSRASNPNGASRGVIMNTYLGKISVVSVGTL</sequence>
<proteinExistence type="predicted"/>
<dbReference type="RefSeq" id="WP_230839561.1">
    <property type="nucleotide sequence ID" value="NZ_CP063845.1"/>
</dbReference>
<evidence type="ECO:0000313" key="2">
    <source>
        <dbReference type="Proteomes" id="UP001054846"/>
    </source>
</evidence>
<accession>A0ABY3PG07</accession>
<keyword evidence="2" id="KW-1185">Reference proteome</keyword>
<dbReference type="SUPFAM" id="SSF54523">
    <property type="entry name" value="Pili subunits"/>
    <property type="match status" value="1"/>
</dbReference>